<sequence>MGSLPEGDYSPTEHHMRILQTVVNSSNSRRHFIRSYKRSFNGFAANLTYKQYQTMAAHNDVVWVFPSTTLKLHTTASWDFMGFPQNVRRDLSVEGDIIIGVIDSGIWPESKSFGDHGFGPIPQKWKGGCYTGGNNFTCNKKIIGARYYSSSYTPRDFVGHGTHTASTAAGNNVQDASFYGIARGIARGGVPSARIAVYCVCSEFACRDEDVLASFDDAIADGVDIITISLGPGSPKKLETDLIAIGALHALEKGILTVHSAGNEGYRAPGFVTSTAPWLFSIGASTTNRKIISKVVLENGKTVMGHAVNSFKLNGTKFPLIYGKDASKNCSEDRARICGSGCLDNDLVRGKIVLCKSYDGMLFAYDAEALASICLTDEAEDVSRVVPVAASVLNGKEFEQVESYVNSTRTPQANIMTSESILDLTAPIVASFSSRGPNKIFPDILKPDIVAPGVDILAAYSPEAKPTDALIDKRHLDYNILSGTSMACPHVTGAAAYIKSLNPTWSPSMIKSALMTTAWQMHSTNTLWGDAEFSYGAGHLDPVKATNPGLVYETPKEDYIKMFCGLKYDSSAVRKIFGVNITCTVLVPFISKDLNYPTMTARVENGQPFSIEFPRRVTNVGLPNSTYRAKVTKSTCQCDIKVEPDTLSFNALNEGISFTVTISGEKVENMASASLEWYDGIHIVRSPIVLYSTNQATIEHVIA</sequence>
<evidence type="ECO:0000259" key="10">
    <source>
        <dbReference type="Pfam" id="PF17766"/>
    </source>
</evidence>
<evidence type="ECO:0000259" key="8">
    <source>
        <dbReference type="Pfam" id="PF00082"/>
    </source>
</evidence>
<comment type="similarity">
    <text evidence="1 7">Belongs to the peptidase S8 family.</text>
</comment>
<proteinExistence type="inferred from homology"/>
<dbReference type="InterPro" id="IPR036852">
    <property type="entry name" value="Peptidase_S8/S53_dom_sf"/>
</dbReference>
<dbReference type="InterPro" id="IPR045051">
    <property type="entry name" value="SBT"/>
</dbReference>
<dbReference type="FunCoup" id="A0A068UAE4">
    <property type="interactions" value="266"/>
</dbReference>
<dbReference type="GO" id="GO:0004252">
    <property type="term" value="F:serine-type endopeptidase activity"/>
    <property type="evidence" value="ECO:0007669"/>
    <property type="project" value="UniProtKB-UniRule"/>
</dbReference>
<dbReference type="Gene3D" id="3.50.30.30">
    <property type="match status" value="1"/>
</dbReference>
<dbReference type="InterPro" id="IPR041469">
    <property type="entry name" value="Subtilisin-like_FN3"/>
</dbReference>
<dbReference type="CDD" id="cd04852">
    <property type="entry name" value="Peptidases_S8_3"/>
    <property type="match status" value="1"/>
</dbReference>
<evidence type="ECO:0000256" key="5">
    <source>
        <dbReference type="ARBA" id="ARBA00022825"/>
    </source>
</evidence>
<feature type="domain" description="Peptidase S8/S53" evidence="8">
    <location>
        <begin position="96"/>
        <end position="538"/>
    </location>
</feature>
<evidence type="ECO:0000256" key="4">
    <source>
        <dbReference type="ARBA" id="ARBA00022801"/>
    </source>
</evidence>
<feature type="active site" description="Charge relay system" evidence="6 7">
    <location>
        <position position="103"/>
    </location>
</feature>
<feature type="domain" description="Inhibitor I9" evidence="9">
    <location>
        <begin position="8"/>
        <end position="73"/>
    </location>
</feature>
<feature type="active site" description="Charge relay system" evidence="6 7">
    <location>
        <position position="485"/>
    </location>
</feature>
<dbReference type="STRING" id="49390.A0A068UAE4"/>
<dbReference type="PANTHER" id="PTHR10795">
    <property type="entry name" value="PROPROTEIN CONVERTASE SUBTILISIN/KEXIN"/>
    <property type="match status" value="1"/>
</dbReference>
<dbReference type="Gene3D" id="2.60.40.2310">
    <property type="match status" value="1"/>
</dbReference>
<evidence type="ECO:0000313" key="12">
    <source>
        <dbReference type="Proteomes" id="UP000295252"/>
    </source>
</evidence>
<dbReference type="AlphaFoldDB" id="A0A068UAE4"/>
<evidence type="ECO:0000259" key="9">
    <source>
        <dbReference type="Pfam" id="PF05922"/>
    </source>
</evidence>
<keyword evidence="5 7" id="KW-0720">Serine protease</keyword>
<organism evidence="11 12">
    <name type="scientific">Coffea canephora</name>
    <name type="common">Robusta coffee</name>
    <dbReference type="NCBI Taxonomy" id="49390"/>
    <lineage>
        <taxon>Eukaryota</taxon>
        <taxon>Viridiplantae</taxon>
        <taxon>Streptophyta</taxon>
        <taxon>Embryophyta</taxon>
        <taxon>Tracheophyta</taxon>
        <taxon>Spermatophyta</taxon>
        <taxon>Magnoliopsida</taxon>
        <taxon>eudicotyledons</taxon>
        <taxon>Gunneridae</taxon>
        <taxon>Pentapetalae</taxon>
        <taxon>asterids</taxon>
        <taxon>lamiids</taxon>
        <taxon>Gentianales</taxon>
        <taxon>Rubiaceae</taxon>
        <taxon>Ixoroideae</taxon>
        <taxon>Gardenieae complex</taxon>
        <taxon>Bertiereae - Coffeeae clade</taxon>
        <taxon>Coffeeae</taxon>
        <taxon>Coffea</taxon>
    </lineage>
</organism>
<dbReference type="InterPro" id="IPR023828">
    <property type="entry name" value="Peptidase_S8_Ser-AS"/>
</dbReference>
<protein>
    <submittedName>
        <fullName evidence="11">Uncharacterized protein</fullName>
    </submittedName>
</protein>
<dbReference type="InterPro" id="IPR037045">
    <property type="entry name" value="S8pro/Inhibitor_I9_sf"/>
</dbReference>
<accession>A0A068UAE4</accession>
<keyword evidence="3" id="KW-0732">Signal</keyword>
<gene>
    <name evidence="11" type="ORF">GSCOC_T00020512001</name>
</gene>
<keyword evidence="4 7" id="KW-0378">Hydrolase</keyword>
<name>A0A068UAE4_COFCA</name>
<evidence type="ECO:0000256" key="2">
    <source>
        <dbReference type="ARBA" id="ARBA00022670"/>
    </source>
</evidence>
<dbReference type="OrthoDB" id="4803627at2759"/>
<dbReference type="EMBL" id="HG739100">
    <property type="protein sequence ID" value="CDP05456.1"/>
    <property type="molecule type" value="Genomic_DNA"/>
</dbReference>
<dbReference type="Pfam" id="PF00082">
    <property type="entry name" value="Peptidase_S8"/>
    <property type="match status" value="1"/>
</dbReference>
<dbReference type="Gramene" id="CDP05456">
    <property type="protein sequence ID" value="CDP05456"/>
    <property type="gene ID" value="GSCOC_T00020512001"/>
</dbReference>
<dbReference type="CDD" id="cd02120">
    <property type="entry name" value="PA_subtilisin_like"/>
    <property type="match status" value="1"/>
</dbReference>
<dbReference type="Pfam" id="PF17766">
    <property type="entry name" value="fn3_6"/>
    <property type="match status" value="1"/>
</dbReference>
<dbReference type="GO" id="GO:0006508">
    <property type="term" value="P:proteolysis"/>
    <property type="evidence" value="ECO:0007669"/>
    <property type="project" value="UniProtKB-KW"/>
</dbReference>
<dbReference type="PhylomeDB" id="A0A068UAE4"/>
<dbReference type="Gene3D" id="3.40.50.200">
    <property type="entry name" value="Peptidase S8/S53 domain"/>
    <property type="match status" value="1"/>
</dbReference>
<reference evidence="12" key="1">
    <citation type="journal article" date="2014" name="Science">
        <title>The coffee genome provides insight into the convergent evolution of caffeine biosynthesis.</title>
        <authorList>
            <person name="Denoeud F."/>
            <person name="Carretero-Paulet L."/>
            <person name="Dereeper A."/>
            <person name="Droc G."/>
            <person name="Guyot R."/>
            <person name="Pietrella M."/>
            <person name="Zheng C."/>
            <person name="Alberti A."/>
            <person name="Anthony F."/>
            <person name="Aprea G."/>
            <person name="Aury J.M."/>
            <person name="Bento P."/>
            <person name="Bernard M."/>
            <person name="Bocs S."/>
            <person name="Campa C."/>
            <person name="Cenci A."/>
            <person name="Combes M.C."/>
            <person name="Crouzillat D."/>
            <person name="Da Silva C."/>
            <person name="Daddiego L."/>
            <person name="De Bellis F."/>
            <person name="Dussert S."/>
            <person name="Garsmeur O."/>
            <person name="Gayraud T."/>
            <person name="Guignon V."/>
            <person name="Jahn K."/>
            <person name="Jamilloux V."/>
            <person name="Joet T."/>
            <person name="Labadie K."/>
            <person name="Lan T."/>
            <person name="Leclercq J."/>
            <person name="Lepelley M."/>
            <person name="Leroy T."/>
            <person name="Li L.T."/>
            <person name="Librado P."/>
            <person name="Lopez L."/>
            <person name="Munoz A."/>
            <person name="Noel B."/>
            <person name="Pallavicini A."/>
            <person name="Perrotta G."/>
            <person name="Poncet V."/>
            <person name="Pot D."/>
            <person name="Priyono X."/>
            <person name="Rigoreau M."/>
            <person name="Rouard M."/>
            <person name="Rozas J."/>
            <person name="Tranchant-Dubreuil C."/>
            <person name="VanBuren R."/>
            <person name="Zhang Q."/>
            <person name="Andrade A.C."/>
            <person name="Argout X."/>
            <person name="Bertrand B."/>
            <person name="de Kochko A."/>
            <person name="Graziosi G."/>
            <person name="Henry R.J."/>
            <person name="Jayarama X."/>
            <person name="Ming R."/>
            <person name="Nagai C."/>
            <person name="Rounsley S."/>
            <person name="Sankoff D."/>
            <person name="Giuliano G."/>
            <person name="Albert V.A."/>
            <person name="Wincker P."/>
            <person name="Lashermes P."/>
        </authorList>
    </citation>
    <scope>NUCLEOTIDE SEQUENCE [LARGE SCALE GENOMIC DNA]</scope>
    <source>
        <strain evidence="12">cv. DH200-94</strain>
    </source>
</reference>
<dbReference type="PRINTS" id="PR00723">
    <property type="entry name" value="SUBTILISIN"/>
</dbReference>
<evidence type="ECO:0000256" key="1">
    <source>
        <dbReference type="ARBA" id="ARBA00011073"/>
    </source>
</evidence>
<evidence type="ECO:0000256" key="3">
    <source>
        <dbReference type="ARBA" id="ARBA00022729"/>
    </source>
</evidence>
<evidence type="ECO:0000256" key="7">
    <source>
        <dbReference type="PROSITE-ProRule" id="PRU01240"/>
    </source>
</evidence>
<feature type="active site" description="Charge relay system" evidence="6 7">
    <location>
        <position position="160"/>
    </location>
</feature>
<evidence type="ECO:0000256" key="6">
    <source>
        <dbReference type="PIRSR" id="PIRSR615500-1"/>
    </source>
</evidence>
<dbReference type="InterPro" id="IPR010259">
    <property type="entry name" value="S8pro/Inhibitor_I9"/>
</dbReference>
<keyword evidence="2 7" id="KW-0645">Protease</keyword>
<feature type="domain" description="Subtilisin-like protease fibronectin type-III" evidence="10">
    <location>
        <begin position="593"/>
        <end position="689"/>
    </location>
</feature>
<dbReference type="SUPFAM" id="SSF52743">
    <property type="entry name" value="Subtilisin-like"/>
    <property type="match status" value="1"/>
</dbReference>
<dbReference type="OMA" id="MRASSFC"/>
<dbReference type="PROSITE" id="PS00138">
    <property type="entry name" value="SUBTILASE_SER"/>
    <property type="match status" value="1"/>
</dbReference>
<dbReference type="InterPro" id="IPR034197">
    <property type="entry name" value="Peptidases_S8_3"/>
</dbReference>
<dbReference type="InParanoid" id="A0A068UAE4"/>
<dbReference type="Gene3D" id="3.30.70.80">
    <property type="entry name" value="Peptidase S8 propeptide/proteinase inhibitor I9"/>
    <property type="match status" value="1"/>
</dbReference>
<dbReference type="InterPro" id="IPR015500">
    <property type="entry name" value="Peptidase_S8_subtilisin-rel"/>
</dbReference>
<dbReference type="Proteomes" id="UP000295252">
    <property type="component" value="Chromosome III"/>
</dbReference>
<dbReference type="PROSITE" id="PS51892">
    <property type="entry name" value="SUBTILASE"/>
    <property type="match status" value="1"/>
</dbReference>
<evidence type="ECO:0000313" key="11">
    <source>
        <dbReference type="EMBL" id="CDP05456.1"/>
    </source>
</evidence>
<keyword evidence="12" id="KW-1185">Reference proteome</keyword>
<dbReference type="InterPro" id="IPR000209">
    <property type="entry name" value="Peptidase_S8/S53_dom"/>
</dbReference>
<dbReference type="Pfam" id="PF05922">
    <property type="entry name" value="Inhibitor_I9"/>
    <property type="match status" value="1"/>
</dbReference>